<keyword evidence="2" id="KW-1133">Transmembrane helix</keyword>
<feature type="transmembrane region" description="Helical" evidence="2">
    <location>
        <begin position="59"/>
        <end position="81"/>
    </location>
</feature>
<feature type="transmembrane region" description="Helical" evidence="2">
    <location>
        <begin position="124"/>
        <end position="141"/>
    </location>
</feature>
<sequence length="216" mass="21635">MAEQEAAPDFPADTPADTPADSGAGARVARWVTGLFAPQALVIVLPPVIGLMTGGLPGAGWGLVASTLCGGVPAGVIMAGVRAGRLDSHHLVDRASRTRPLLVAMIAVIAALVLLAVLDAPRLLVATVTAMLAALALTVPITLRWKISFHAAVSAGTVVLLAHVLPAAPTLTAGALVVGVICWARVRLGHHTRAQVAAGAVSGAGSAWATLAAFGI</sequence>
<gene>
    <name evidence="3" type="ORF">Plo01_56490</name>
</gene>
<dbReference type="RefSeq" id="WP_239317209.1">
    <property type="nucleotide sequence ID" value="NZ_BOOH01000047.1"/>
</dbReference>
<dbReference type="AlphaFoldDB" id="A0A8J3W7U4"/>
<keyword evidence="2" id="KW-0472">Membrane</keyword>
<keyword evidence="4" id="KW-1185">Reference proteome</keyword>
<organism evidence="3 4">
    <name type="scientific">Planobispora longispora</name>
    <dbReference type="NCBI Taxonomy" id="28887"/>
    <lineage>
        <taxon>Bacteria</taxon>
        <taxon>Bacillati</taxon>
        <taxon>Actinomycetota</taxon>
        <taxon>Actinomycetes</taxon>
        <taxon>Streptosporangiales</taxon>
        <taxon>Streptosporangiaceae</taxon>
        <taxon>Planobispora</taxon>
    </lineage>
</organism>
<dbReference type="EMBL" id="BOOH01000047">
    <property type="protein sequence ID" value="GIH79220.1"/>
    <property type="molecule type" value="Genomic_DNA"/>
</dbReference>
<name>A0A8J3W7U4_9ACTN</name>
<evidence type="ECO:0000256" key="2">
    <source>
        <dbReference type="SAM" id="Phobius"/>
    </source>
</evidence>
<feature type="compositionally biased region" description="Low complexity" evidence="1">
    <location>
        <begin position="7"/>
        <end position="21"/>
    </location>
</feature>
<protein>
    <recommendedName>
        <fullName evidence="5">PAP2 superfamily protein</fullName>
    </recommendedName>
</protein>
<accession>A0A8J3W7U4</accession>
<feature type="transmembrane region" description="Helical" evidence="2">
    <location>
        <begin position="171"/>
        <end position="188"/>
    </location>
</feature>
<keyword evidence="2" id="KW-0812">Transmembrane</keyword>
<evidence type="ECO:0008006" key="5">
    <source>
        <dbReference type="Google" id="ProtNLM"/>
    </source>
</evidence>
<reference evidence="3 4" key="1">
    <citation type="submission" date="2021-01" db="EMBL/GenBank/DDBJ databases">
        <title>Whole genome shotgun sequence of Planobispora longispora NBRC 13918.</title>
        <authorList>
            <person name="Komaki H."/>
            <person name="Tamura T."/>
        </authorList>
    </citation>
    <scope>NUCLEOTIDE SEQUENCE [LARGE SCALE GENOMIC DNA]</scope>
    <source>
        <strain evidence="3 4">NBRC 13918</strain>
    </source>
</reference>
<evidence type="ECO:0000256" key="1">
    <source>
        <dbReference type="SAM" id="MobiDB-lite"/>
    </source>
</evidence>
<feature type="region of interest" description="Disordered" evidence="1">
    <location>
        <begin position="1"/>
        <end position="23"/>
    </location>
</feature>
<proteinExistence type="predicted"/>
<dbReference type="Proteomes" id="UP000616724">
    <property type="component" value="Unassembled WGS sequence"/>
</dbReference>
<evidence type="ECO:0000313" key="3">
    <source>
        <dbReference type="EMBL" id="GIH79220.1"/>
    </source>
</evidence>
<dbReference type="CDD" id="cd01610">
    <property type="entry name" value="PAP2_like"/>
    <property type="match status" value="1"/>
</dbReference>
<comment type="caution">
    <text evidence="3">The sequence shown here is derived from an EMBL/GenBank/DDBJ whole genome shotgun (WGS) entry which is preliminary data.</text>
</comment>
<feature type="transmembrane region" description="Helical" evidence="2">
    <location>
        <begin position="31"/>
        <end position="53"/>
    </location>
</feature>
<feature type="transmembrane region" description="Helical" evidence="2">
    <location>
        <begin position="101"/>
        <end position="118"/>
    </location>
</feature>
<evidence type="ECO:0000313" key="4">
    <source>
        <dbReference type="Proteomes" id="UP000616724"/>
    </source>
</evidence>